<protein>
    <submittedName>
        <fullName evidence="2">Uncharacterized protein</fullName>
    </submittedName>
</protein>
<feature type="region of interest" description="Disordered" evidence="1">
    <location>
        <begin position="525"/>
        <end position="554"/>
    </location>
</feature>
<evidence type="ECO:0000313" key="2">
    <source>
        <dbReference type="EMBL" id="KAF2859443.1"/>
    </source>
</evidence>
<organism evidence="2 3">
    <name type="scientific">Piedraia hortae CBS 480.64</name>
    <dbReference type="NCBI Taxonomy" id="1314780"/>
    <lineage>
        <taxon>Eukaryota</taxon>
        <taxon>Fungi</taxon>
        <taxon>Dikarya</taxon>
        <taxon>Ascomycota</taxon>
        <taxon>Pezizomycotina</taxon>
        <taxon>Dothideomycetes</taxon>
        <taxon>Dothideomycetidae</taxon>
        <taxon>Capnodiales</taxon>
        <taxon>Piedraiaceae</taxon>
        <taxon>Piedraia</taxon>
    </lineage>
</organism>
<dbReference type="EMBL" id="MU005993">
    <property type="protein sequence ID" value="KAF2859443.1"/>
    <property type="molecule type" value="Genomic_DNA"/>
</dbReference>
<feature type="compositionally biased region" description="Low complexity" evidence="1">
    <location>
        <begin position="8"/>
        <end position="23"/>
    </location>
</feature>
<sequence length="597" mass="59824">MALATSDVGPEPESVEEPGSLPEANGAKLVGLELAIETALAVSDKVPTSTEADDVTVSEVDNAPEVPSDEPEDVSGTKELEVSGAGTGVFSMLLNEVSAEAEAVTLSFREEIGEKLPPAELCVIDKSVTLALSPVAVNAEKLGASGTAVPELLAVKLTELSDGNEVKESVVLALSFGTRGAEELAVSGPTGPELPVVGIAELSDDDKVAGVALTTGGEGGKLAVSRPVVSALLNDVIASLQTAEDAGTLTPSVGTEDPDSVASELPVEESGGNDEVAAPEPFGNAGSPALAVDRAVVGLATLSVPVDLSPELADVGANELPGIVAASAGRDANVGASEPSEIGDEPADVGESELPGTTAVSGRKELGAGANELSDFSVEPAKPVAGVEISDSAAAVDTTLSVPVDETASVDTLSDAVDNVFVAAVEVTSGDHPIADREASNPPVDTTSAILAEGTGLVVDTLAEVAGIEPSIPAPLFSPPPAIDPLPIAVVVGTATPTAVEDTIPPSLPADPSVILAVATPTSVGTKDPTPFESIPCPFPTPSNRTTNKPRTSDAISNNERECIHGGTGMTDIFTLRGAVSPALGRAPWPLVSLKSR</sequence>
<feature type="compositionally biased region" description="Acidic residues" evidence="1">
    <location>
        <begin position="341"/>
        <end position="351"/>
    </location>
</feature>
<keyword evidence="3" id="KW-1185">Reference proteome</keyword>
<feature type="region of interest" description="Disordered" evidence="1">
    <location>
        <begin position="247"/>
        <end position="284"/>
    </location>
</feature>
<dbReference type="AlphaFoldDB" id="A0A6A7BWD5"/>
<feature type="region of interest" description="Disordered" evidence="1">
    <location>
        <begin position="42"/>
        <end position="77"/>
    </location>
</feature>
<gene>
    <name evidence="2" type="ORF">K470DRAFT_271614</name>
</gene>
<reference evidence="2" key="1">
    <citation type="journal article" date="2020" name="Stud. Mycol.">
        <title>101 Dothideomycetes genomes: a test case for predicting lifestyles and emergence of pathogens.</title>
        <authorList>
            <person name="Haridas S."/>
            <person name="Albert R."/>
            <person name="Binder M."/>
            <person name="Bloem J."/>
            <person name="Labutti K."/>
            <person name="Salamov A."/>
            <person name="Andreopoulos B."/>
            <person name="Baker S."/>
            <person name="Barry K."/>
            <person name="Bills G."/>
            <person name="Bluhm B."/>
            <person name="Cannon C."/>
            <person name="Castanera R."/>
            <person name="Culley D."/>
            <person name="Daum C."/>
            <person name="Ezra D."/>
            <person name="Gonzalez J."/>
            <person name="Henrissat B."/>
            <person name="Kuo A."/>
            <person name="Liang C."/>
            <person name="Lipzen A."/>
            <person name="Lutzoni F."/>
            <person name="Magnuson J."/>
            <person name="Mondo S."/>
            <person name="Nolan M."/>
            <person name="Ohm R."/>
            <person name="Pangilinan J."/>
            <person name="Park H.-J."/>
            <person name="Ramirez L."/>
            <person name="Alfaro M."/>
            <person name="Sun H."/>
            <person name="Tritt A."/>
            <person name="Yoshinaga Y."/>
            <person name="Zwiers L.-H."/>
            <person name="Turgeon B."/>
            <person name="Goodwin S."/>
            <person name="Spatafora J."/>
            <person name="Crous P."/>
            <person name="Grigoriev I."/>
        </authorList>
    </citation>
    <scope>NUCLEOTIDE SEQUENCE</scope>
    <source>
        <strain evidence="2">CBS 480.64</strain>
    </source>
</reference>
<feature type="region of interest" description="Disordered" evidence="1">
    <location>
        <begin position="332"/>
        <end position="355"/>
    </location>
</feature>
<proteinExistence type="predicted"/>
<evidence type="ECO:0000313" key="3">
    <source>
        <dbReference type="Proteomes" id="UP000799421"/>
    </source>
</evidence>
<evidence type="ECO:0000256" key="1">
    <source>
        <dbReference type="SAM" id="MobiDB-lite"/>
    </source>
</evidence>
<feature type="region of interest" description="Disordered" evidence="1">
    <location>
        <begin position="1"/>
        <end position="26"/>
    </location>
</feature>
<dbReference type="Proteomes" id="UP000799421">
    <property type="component" value="Unassembled WGS sequence"/>
</dbReference>
<feature type="compositionally biased region" description="Polar residues" evidence="1">
    <location>
        <begin position="542"/>
        <end position="554"/>
    </location>
</feature>
<accession>A0A6A7BWD5</accession>
<name>A0A6A7BWD5_9PEZI</name>